<evidence type="ECO:0000313" key="6">
    <source>
        <dbReference type="Proteomes" id="UP000079169"/>
    </source>
</evidence>
<dbReference type="GeneID" id="103520145"/>
<evidence type="ECO:0000256" key="2">
    <source>
        <dbReference type="ARBA" id="ARBA00022989"/>
    </source>
</evidence>
<protein>
    <submittedName>
        <fullName evidence="7">ATP-binding cassette sub-family D member 3-like</fullName>
    </submittedName>
</protein>
<name>A0A3Q0JFD4_DIACI</name>
<accession>A0A3Q0JFD4</accession>
<feature type="transmembrane region" description="Helical" evidence="4">
    <location>
        <begin position="24"/>
        <end position="45"/>
    </location>
</feature>
<evidence type="ECO:0000259" key="5">
    <source>
        <dbReference type="Pfam" id="PF06472"/>
    </source>
</evidence>
<keyword evidence="2 4" id="KW-1133">Transmembrane helix</keyword>
<organism evidence="6 7">
    <name type="scientific">Diaphorina citri</name>
    <name type="common">Asian citrus psyllid</name>
    <dbReference type="NCBI Taxonomy" id="121845"/>
    <lineage>
        <taxon>Eukaryota</taxon>
        <taxon>Metazoa</taxon>
        <taxon>Ecdysozoa</taxon>
        <taxon>Arthropoda</taxon>
        <taxon>Hexapoda</taxon>
        <taxon>Insecta</taxon>
        <taxon>Pterygota</taxon>
        <taxon>Neoptera</taxon>
        <taxon>Paraneoptera</taxon>
        <taxon>Hemiptera</taxon>
        <taxon>Sternorrhyncha</taxon>
        <taxon>Psylloidea</taxon>
        <taxon>Psyllidae</taxon>
        <taxon>Diaphorininae</taxon>
        <taxon>Diaphorina</taxon>
    </lineage>
</organism>
<evidence type="ECO:0000256" key="1">
    <source>
        <dbReference type="ARBA" id="ARBA00022692"/>
    </source>
</evidence>
<evidence type="ECO:0000313" key="7">
    <source>
        <dbReference type="RefSeq" id="XP_026687181.1"/>
    </source>
</evidence>
<dbReference type="Pfam" id="PF06472">
    <property type="entry name" value="ABC_membrane_2"/>
    <property type="match status" value="1"/>
</dbReference>
<dbReference type="PaxDb" id="121845-A0A3Q0JFD4"/>
<dbReference type="RefSeq" id="XP_026687181.1">
    <property type="nucleotide sequence ID" value="XM_026831380.1"/>
</dbReference>
<keyword evidence="1 4" id="KW-0812">Transmembrane</keyword>
<gene>
    <name evidence="7" type="primary">LOC103520145</name>
</gene>
<proteinExistence type="predicted"/>
<dbReference type="AlphaFoldDB" id="A0A3Q0JFD4"/>
<keyword evidence="6" id="KW-1185">Reference proteome</keyword>
<dbReference type="KEGG" id="dci:103520145"/>
<reference evidence="7" key="1">
    <citation type="submission" date="2025-08" db="UniProtKB">
        <authorList>
            <consortium name="RefSeq"/>
        </authorList>
    </citation>
    <scope>IDENTIFICATION</scope>
</reference>
<evidence type="ECO:0000256" key="4">
    <source>
        <dbReference type="SAM" id="Phobius"/>
    </source>
</evidence>
<dbReference type="GO" id="GO:0005524">
    <property type="term" value="F:ATP binding"/>
    <property type="evidence" value="ECO:0007669"/>
    <property type="project" value="InterPro"/>
</dbReference>
<dbReference type="STRING" id="121845.A0A3Q0JFD4"/>
<keyword evidence="3 4" id="KW-0472">Membrane</keyword>
<dbReference type="GO" id="GO:0140359">
    <property type="term" value="F:ABC-type transporter activity"/>
    <property type="evidence" value="ECO:0007669"/>
    <property type="project" value="InterPro"/>
</dbReference>
<evidence type="ECO:0000256" key="3">
    <source>
        <dbReference type="ARBA" id="ARBA00023136"/>
    </source>
</evidence>
<dbReference type="InterPro" id="IPR011527">
    <property type="entry name" value="ABC1_TM_dom"/>
</dbReference>
<dbReference type="Proteomes" id="UP000079169">
    <property type="component" value="Unplaced"/>
</dbReference>
<feature type="domain" description="ABC transmembrane type-1" evidence="5">
    <location>
        <begin position="1"/>
        <end position="68"/>
    </location>
</feature>
<sequence length="81" mass="9415">MIQNGTMVETAIVNMDKDLFKKRLLYFFAGMPIISVVNNVLKWSIGELKLRLRTRLTYHLYNDYLRQITSGILRIVSGHSV</sequence>
<dbReference type="GO" id="GO:0016020">
    <property type="term" value="C:membrane"/>
    <property type="evidence" value="ECO:0007669"/>
    <property type="project" value="InterPro"/>
</dbReference>